<dbReference type="InterPro" id="IPR027417">
    <property type="entry name" value="P-loop_NTPase"/>
</dbReference>
<dbReference type="SUPFAM" id="SSF52540">
    <property type="entry name" value="P-loop containing nucleoside triphosphate hydrolases"/>
    <property type="match status" value="1"/>
</dbReference>
<evidence type="ECO:0000313" key="3">
    <source>
        <dbReference type="Proteomes" id="UP000321764"/>
    </source>
</evidence>
<evidence type="ECO:0000313" key="2">
    <source>
        <dbReference type="EMBL" id="TXR53970.1"/>
    </source>
</evidence>
<feature type="domain" description="AAA" evidence="1">
    <location>
        <begin position="2"/>
        <end position="206"/>
    </location>
</feature>
<dbReference type="PANTHER" id="PTHR13696">
    <property type="entry name" value="P-LOOP CONTAINING NUCLEOSIDE TRIPHOSPHATE HYDROLASE"/>
    <property type="match status" value="1"/>
</dbReference>
<dbReference type="AlphaFoldDB" id="A0A5C8ZAZ0"/>
<comment type="caution">
    <text evidence="2">The sequence shown here is derived from an EMBL/GenBank/DDBJ whole genome shotgun (WGS) entry which is preliminary data.</text>
</comment>
<dbReference type="Proteomes" id="UP000321764">
    <property type="component" value="Unassembled WGS sequence"/>
</dbReference>
<dbReference type="InterPro" id="IPR050678">
    <property type="entry name" value="DNA_Partitioning_ATPase"/>
</dbReference>
<dbReference type="Pfam" id="PF13614">
    <property type="entry name" value="AAA_31"/>
    <property type="match status" value="1"/>
</dbReference>
<evidence type="ECO:0000259" key="1">
    <source>
        <dbReference type="Pfam" id="PF13614"/>
    </source>
</evidence>
<dbReference type="OrthoDB" id="9815116at2"/>
<accession>A0A5C8ZAZ0</accession>
<gene>
    <name evidence="2" type="ORF">FME95_05320</name>
</gene>
<keyword evidence="3" id="KW-1185">Reference proteome</keyword>
<dbReference type="CDD" id="cd02042">
    <property type="entry name" value="ParAB_family"/>
    <property type="match status" value="1"/>
</dbReference>
<organism evidence="2 3">
    <name type="scientific">Reinekea thalattae</name>
    <dbReference type="NCBI Taxonomy" id="2593301"/>
    <lineage>
        <taxon>Bacteria</taxon>
        <taxon>Pseudomonadati</taxon>
        <taxon>Pseudomonadota</taxon>
        <taxon>Gammaproteobacteria</taxon>
        <taxon>Oceanospirillales</taxon>
        <taxon>Saccharospirillaceae</taxon>
        <taxon>Reinekea</taxon>
    </lineage>
</organism>
<reference evidence="2 3" key="1">
    <citation type="submission" date="2019-07" db="EMBL/GenBank/DDBJ databases">
        <title>Reinekea sp. strain SSH23 genome sequencing and assembly.</title>
        <authorList>
            <person name="Kim I."/>
        </authorList>
    </citation>
    <scope>NUCLEOTIDE SEQUENCE [LARGE SCALE GENOMIC DNA]</scope>
    <source>
        <strain evidence="2 3">SSH23</strain>
    </source>
</reference>
<proteinExistence type="predicted"/>
<name>A0A5C8ZAZ0_9GAMM</name>
<dbReference type="EMBL" id="VKAD01000001">
    <property type="protein sequence ID" value="TXR53970.1"/>
    <property type="molecule type" value="Genomic_DNA"/>
</dbReference>
<sequence>MTKIITLYNHKGGVSKTTTCFNLAKLLSTNGKRVLAVDADPQCNLTELMLSPQIARLDELELETHQENDIQGTSLLELLKPRIEGEVAEIPLESVETISIDENLMLLKGDVNLSSIEDSLAESHIQRFSNKTHEKRTYVAIADLLRRYGDENNIDYILIDVGPSSGALTRACFLSCDAYFVPTCPDRFNVQAIGTLSTIIGKWIKDHQQIRSDFEEIGLPIQHGLPKFLGVILQSFKIRGGQPKPTYRMWMERIPRKIEQSLYPIISKFNHGDYDLTLGLTGEEIVVSKIRDFEGLAPIMQEHGKAMFALSQDDTRVMDANNRAWTGAAWTGAQERMADYKECIAELETRLMELD</sequence>
<protein>
    <submittedName>
        <fullName evidence="2">AAA family ATPase</fullName>
    </submittedName>
</protein>
<dbReference type="InterPro" id="IPR025669">
    <property type="entry name" value="AAA_dom"/>
</dbReference>
<dbReference type="PANTHER" id="PTHR13696:SF99">
    <property type="entry name" value="COBYRINIC ACID AC-DIAMIDE SYNTHASE"/>
    <property type="match status" value="1"/>
</dbReference>
<dbReference type="RefSeq" id="WP_147713369.1">
    <property type="nucleotide sequence ID" value="NZ_VKAD01000001.1"/>
</dbReference>
<dbReference type="Gene3D" id="3.40.50.300">
    <property type="entry name" value="P-loop containing nucleotide triphosphate hydrolases"/>
    <property type="match status" value="1"/>
</dbReference>